<keyword evidence="1" id="KW-0805">Transcription regulation</keyword>
<evidence type="ECO:0000256" key="2">
    <source>
        <dbReference type="ARBA" id="ARBA00023125"/>
    </source>
</evidence>
<dbReference type="RefSeq" id="WP_077589220.1">
    <property type="nucleotide sequence ID" value="NZ_CP019640.1"/>
</dbReference>
<dbReference type="KEGG" id="pmar:B0X71_09740"/>
<dbReference type="PANTHER" id="PTHR42756">
    <property type="entry name" value="TRANSCRIPTIONAL REGULATOR, MARR"/>
    <property type="match status" value="1"/>
</dbReference>
<evidence type="ECO:0000256" key="3">
    <source>
        <dbReference type="ARBA" id="ARBA00023163"/>
    </source>
</evidence>
<keyword evidence="3" id="KW-0804">Transcription</keyword>
<dbReference type="GO" id="GO:0003677">
    <property type="term" value="F:DNA binding"/>
    <property type="evidence" value="ECO:0007669"/>
    <property type="project" value="UniProtKB-KW"/>
</dbReference>
<evidence type="ECO:0000313" key="6">
    <source>
        <dbReference type="Proteomes" id="UP000188184"/>
    </source>
</evidence>
<feature type="domain" description="HTH marR-type" evidence="4">
    <location>
        <begin position="1"/>
        <end position="135"/>
    </location>
</feature>
<evidence type="ECO:0000313" key="5">
    <source>
        <dbReference type="EMBL" id="AQQ53332.1"/>
    </source>
</evidence>
<dbReference type="EMBL" id="CP019640">
    <property type="protein sequence ID" value="AQQ53332.1"/>
    <property type="molecule type" value="Genomic_DNA"/>
</dbReference>
<sequence length="149" mass="16872">MQDIREEIHIMTRRLGFLNRNCCQTGDIDLSPIQSHILYEIDRQHAPAMQQVAETLGTDITTFSRQVQSLIKLGMVRKTPNPADRRIQLLALTPEGKKTADDIDTEMNAYLRDVFAHLSQEDQAKVVESIRLFNGAMAKSDRCCTPFPG</sequence>
<dbReference type="InterPro" id="IPR036390">
    <property type="entry name" value="WH_DNA-bd_sf"/>
</dbReference>
<dbReference type="PROSITE" id="PS50995">
    <property type="entry name" value="HTH_MARR_2"/>
    <property type="match status" value="1"/>
</dbReference>
<dbReference type="Gene3D" id="1.10.10.10">
    <property type="entry name" value="Winged helix-like DNA-binding domain superfamily/Winged helix DNA-binding domain"/>
    <property type="match status" value="1"/>
</dbReference>
<organism evidence="5 6">
    <name type="scientific">Planococcus lenghuensis</name>
    <dbReference type="NCBI Taxonomy" id="2213202"/>
    <lineage>
        <taxon>Bacteria</taxon>
        <taxon>Bacillati</taxon>
        <taxon>Bacillota</taxon>
        <taxon>Bacilli</taxon>
        <taxon>Bacillales</taxon>
        <taxon>Caryophanaceae</taxon>
        <taxon>Planococcus</taxon>
    </lineage>
</organism>
<accession>A0A1Q2L0B3</accession>
<keyword evidence="6" id="KW-1185">Reference proteome</keyword>
<dbReference type="PANTHER" id="PTHR42756:SF1">
    <property type="entry name" value="TRANSCRIPTIONAL REPRESSOR OF EMRAB OPERON"/>
    <property type="match status" value="1"/>
</dbReference>
<gene>
    <name evidence="5" type="ORF">B0X71_09740</name>
</gene>
<keyword evidence="2" id="KW-0238">DNA-binding</keyword>
<dbReference type="InterPro" id="IPR000835">
    <property type="entry name" value="HTH_MarR-typ"/>
</dbReference>
<evidence type="ECO:0000259" key="4">
    <source>
        <dbReference type="PROSITE" id="PS50995"/>
    </source>
</evidence>
<dbReference type="SMART" id="SM00347">
    <property type="entry name" value="HTH_MARR"/>
    <property type="match status" value="1"/>
</dbReference>
<dbReference type="SUPFAM" id="SSF46785">
    <property type="entry name" value="Winged helix' DNA-binding domain"/>
    <property type="match status" value="1"/>
</dbReference>
<proteinExistence type="predicted"/>
<dbReference type="GO" id="GO:0003700">
    <property type="term" value="F:DNA-binding transcription factor activity"/>
    <property type="evidence" value="ECO:0007669"/>
    <property type="project" value="InterPro"/>
</dbReference>
<name>A0A1Q2L0B3_9BACL</name>
<dbReference type="Proteomes" id="UP000188184">
    <property type="component" value="Chromosome"/>
</dbReference>
<dbReference type="InterPro" id="IPR036388">
    <property type="entry name" value="WH-like_DNA-bd_sf"/>
</dbReference>
<reference evidence="5 6" key="1">
    <citation type="submission" date="2017-02" db="EMBL/GenBank/DDBJ databases">
        <title>The complete genomic sequence of a novel cold adapted crude oil-degrading bacterium Planococcus qaidamina Y42.</title>
        <authorList>
            <person name="Yang R."/>
        </authorList>
    </citation>
    <scope>NUCLEOTIDE SEQUENCE [LARGE SCALE GENOMIC DNA]</scope>
    <source>
        <strain evidence="5 6">Y42</strain>
    </source>
</reference>
<dbReference type="Pfam" id="PF12802">
    <property type="entry name" value="MarR_2"/>
    <property type="match status" value="1"/>
</dbReference>
<protein>
    <submittedName>
        <fullName evidence="5">MarR family transcriptional regulator</fullName>
    </submittedName>
</protein>
<dbReference type="OrthoDB" id="1853358at2"/>
<dbReference type="AlphaFoldDB" id="A0A1Q2L0B3"/>
<evidence type="ECO:0000256" key="1">
    <source>
        <dbReference type="ARBA" id="ARBA00023015"/>
    </source>
</evidence>